<comment type="caution">
    <text evidence="1">The sequence shown here is derived from an EMBL/GenBank/DDBJ whole genome shotgun (WGS) entry which is preliminary data.</text>
</comment>
<organism evidence="1 2">
    <name type="scientific">Parelaphostrongylus tenuis</name>
    <name type="common">Meningeal worm</name>
    <dbReference type="NCBI Taxonomy" id="148309"/>
    <lineage>
        <taxon>Eukaryota</taxon>
        <taxon>Metazoa</taxon>
        <taxon>Ecdysozoa</taxon>
        <taxon>Nematoda</taxon>
        <taxon>Chromadorea</taxon>
        <taxon>Rhabditida</taxon>
        <taxon>Rhabditina</taxon>
        <taxon>Rhabditomorpha</taxon>
        <taxon>Strongyloidea</taxon>
        <taxon>Metastrongylidae</taxon>
        <taxon>Parelaphostrongylus</taxon>
    </lineage>
</organism>
<sequence length="72" mass="8679">MSECRLKVKVAEWHKTGMNKADVIARIQFEGRRRPSKFCQMIRMIAVARLWKVLLVTRRYPHWNHSMIARIE</sequence>
<evidence type="ECO:0000313" key="2">
    <source>
        <dbReference type="Proteomes" id="UP001196413"/>
    </source>
</evidence>
<dbReference type="EMBL" id="JAHQIW010004890">
    <property type="protein sequence ID" value="KAJ1364222.1"/>
    <property type="molecule type" value="Genomic_DNA"/>
</dbReference>
<evidence type="ECO:0000313" key="1">
    <source>
        <dbReference type="EMBL" id="KAJ1364222.1"/>
    </source>
</evidence>
<protein>
    <submittedName>
        <fullName evidence="1">Uncharacterized protein</fullName>
    </submittedName>
</protein>
<name>A0AAD5N7Z9_PARTN</name>
<feature type="non-terminal residue" evidence="1">
    <location>
        <position position="72"/>
    </location>
</feature>
<gene>
    <name evidence="1" type="ORF">KIN20_024257</name>
</gene>
<dbReference type="Proteomes" id="UP001196413">
    <property type="component" value="Unassembled WGS sequence"/>
</dbReference>
<accession>A0AAD5N7Z9</accession>
<keyword evidence="2" id="KW-1185">Reference proteome</keyword>
<dbReference type="AlphaFoldDB" id="A0AAD5N7Z9"/>
<proteinExistence type="predicted"/>
<reference evidence="1" key="1">
    <citation type="submission" date="2021-06" db="EMBL/GenBank/DDBJ databases">
        <title>Parelaphostrongylus tenuis whole genome reference sequence.</title>
        <authorList>
            <person name="Garwood T.J."/>
            <person name="Larsen P.A."/>
            <person name="Fountain-Jones N.M."/>
            <person name="Garbe J.R."/>
            <person name="Macchietto M.G."/>
            <person name="Kania S.A."/>
            <person name="Gerhold R.W."/>
            <person name="Richards J.E."/>
            <person name="Wolf T.M."/>
        </authorList>
    </citation>
    <scope>NUCLEOTIDE SEQUENCE</scope>
    <source>
        <strain evidence="1">MNPRO001-30</strain>
        <tissue evidence="1">Meninges</tissue>
    </source>
</reference>